<dbReference type="SUPFAM" id="SSF141571">
    <property type="entry name" value="Pentapeptide repeat-like"/>
    <property type="match status" value="1"/>
</dbReference>
<dbReference type="AlphaFoldDB" id="A0A5D3D6Q6"/>
<gene>
    <name evidence="1" type="ORF">E5676_scaffold522G001420</name>
</gene>
<protein>
    <submittedName>
        <fullName evidence="1">NBS-LRR type resistance protein</fullName>
    </submittedName>
</protein>
<comment type="caution">
    <text evidence="1">The sequence shown here is derived from an EMBL/GenBank/DDBJ whole genome shotgun (WGS) entry which is preliminary data.</text>
</comment>
<reference evidence="1 2" key="1">
    <citation type="submission" date="2019-08" db="EMBL/GenBank/DDBJ databases">
        <title>Draft genome sequences of two oriental melons (Cucumis melo L. var makuwa).</title>
        <authorList>
            <person name="Kwon S.-Y."/>
        </authorList>
    </citation>
    <scope>NUCLEOTIDE SEQUENCE [LARGE SCALE GENOMIC DNA]</scope>
    <source>
        <strain evidence="2">cv. Chang Bougi</strain>
        <tissue evidence="1">Leaf</tissue>
    </source>
</reference>
<accession>A0A5D3D6Q6</accession>
<dbReference type="Proteomes" id="UP000321947">
    <property type="component" value="Unassembled WGS sequence"/>
</dbReference>
<name>A0A5D3D6Q6_CUCMM</name>
<evidence type="ECO:0000313" key="2">
    <source>
        <dbReference type="Proteomes" id="UP000321947"/>
    </source>
</evidence>
<organism evidence="1 2">
    <name type="scientific">Cucumis melo var. makuwa</name>
    <name type="common">Oriental melon</name>
    <dbReference type="NCBI Taxonomy" id="1194695"/>
    <lineage>
        <taxon>Eukaryota</taxon>
        <taxon>Viridiplantae</taxon>
        <taxon>Streptophyta</taxon>
        <taxon>Embryophyta</taxon>
        <taxon>Tracheophyta</taxon>
        <taxon>Spermatophyta</taxon>
        <taxon>Magnoliopsida</taxon>
        <taxon>eudicotyledons</taxon>
        <taxon>Gunneridae</taxon>
        <taxon>Pentapetalae</taxon>
        <taxon>rosids</taxon>
        <taxon>fabids</taxon>
        <taxon>Cucurbitales</taxon>
        <taxon>Cucurbitaceae</taxon>
        <taxon>Benincaseae</taxon>
        <taxon>Cucumis</taxon>
    </lineage>
</organism>
<evidence type="ECO:0000313" key="1">
    <source>
        <dbReference type="EMBL" id="TYK19202.1"/>
    </source>
</evidence>
<dbReference type="Gene3D" id="2.160.20.80">
    <property type="entry name" value="E3 ubiquitin-protein ligase SopA"/>
    <property type="match status" value="1"/>
</dbReference>
<dbReference type="EMBL" id="SSTD01007152">
    <property type="protein sequence ID" value="TYK19202.1"/>
    <property type="molecule type" value="Genomic_DNA"/>
</dbReference>
<sequence length="174" mass="19375">MHKLIKRPVYESLKSFNTYEKQFQSAHINQSSDLEGYTYQSSDPEGCTYQSSDPEGCTCQSSDPEGCTYQSSDPEGCTFQSSDPEGCTYQSSDPEGCTYQSSDPEGCTYQSRNLEGHRACKVHYPIDKANVTPQSILNRLQQSLHNIVQANSAVHKLSQLDSFGLVNSLISRYT</sequence>
<proteinExistence type="predicted"/>